<dbReference type="EMBL" id="JAYWIO010000008">
    <property type="protein sequence ID" value="KAK7245444.1"/>
    <property type="molecule type" value="Genomic_DNA"/>
</dbReference>
<name>A0AAN9HQI3_CROPI</name>
<accession>A0AAN9HQI3</accession>
<comment type="caution">
    <text evidence="2">The sequence shown here is derived from an EMBL/GenBank/DDBJ whole genome shotgun (WGS) entry which is preliminary data.</text>
</comment>
<gene>
    <name evidence="2" type="ORF">RIF29_40290</name>
</gene>
<dbReference type="AlphaFoldDB" id="A0AAN9HQI3"/>
<proteinExistence type="predicted"/>
<feature type="domain" description="BRCT" evidence="1">
    <location>
        <begin position="79"/>
        <end position="157"/>
    </location>
</feature>
<dbReference type="PANTHER" id="PTHR47576">
    <property type="entry name" value="BRCT DOMAIN DNA REPAIR PROTEIN-RELATED"/>
    <property type="match status" value="1"/>
</dbReference>
<evidence type="ECO:0000313" key="2">
    <source>
        <dbReference type="EMBL" id="KAK7245444.1"/>
    </source>
</evidence>
<reference evidence="2 3" key="1">
    <citation type="submission" date="2024-01" db="EMBL/GenBank/DDBJ databases">
        <title>The genomes of 5 underutilized Papilionoideae crops provide insights into root nodulation and disease resistanc.</title>
        <authorList>
            <person name="Yuan L."/>
        </authorList>
    </citation>
    <scope>NUCLEOTIDE SEQUENCE [LARGE SCALE GENOMIC DNA]</scope>
    <source>
        <strain evidence="2">ZHUSHIDOU_FW_LH</strain>
        <tissue evidence="2">Leaf</tissue>
    </source>
</reference>
<dbReference type="Proteomes" id="UP001372338">
    <property type="component" value="Unassembled WGS sequence"/>
</dbReference>
<dbReference type="PANTHER" id="PTHR47576:SF2">
    <property type="entry name" value="BRCT DOMAIN DNA REPAIR PROTEIN-RELATED"/>
    <property type="match status" value="1"/>
</dbReference>
<evidence type="ECO:0000259" key="1">
    <source>
        <dbReference type="PROSITE" id="PS50172"/>
    </source>
</evidence>
<sequence length="186" mass="20725">MQLFLSNTKIDRLNVSNAQIAYLGYHIQELELFMFSLYLVGFTTTFFASYTARSLAEVPRLSEAVVVIVAELGRESNRNLELTLSGSSIYVDPGISSELRSKVVETASRDGATLVEQWLVDCNVSHVVTKGTSIQRYLGYSSNLITPLWILKTAKEKCVQRLVHMSADLARQVSLMLEENNGISGR</sequence>
<evidence type="ECO:0000313" key="3">
    <source>
        <dbReference type="Proteomes" id="UP001372338"/>
    </source>
</evidence>
<dbReference type="InterPro" id="IPR001357">
    <property type="entry name" value="BRCT_dom"/>
</dbReference>
<organism evidence="2 3">
    <name type="scientific">Crotalaria pallida</name>
    <name type="common">Smooth rattlebox</name>
    <name type="synonym">Crotalaria striata</name>
    <dbReference type="NCBI Taxonomy" id="3830"/>
    <lineage>
        <taxon>Eukaryota</taxon>
        <taxon>Viridiplantae</taxon>
        <taxon>Streptophyta</taxon>
        <taxon>Embryophyta</taxon>
        <taxon>Tracheophyta</taxon>
        <taxon>Spermatophyta</taxon>
        <taxon>Magnoliopsida</taxon>
        <taxon>eudicotyledons</taxon>
        <taxon>Gunneridae</taxon>
        <taxon>Pentapetalae</taxon>
        <taxon>rosids</taxon>
        <taxon>fabids</taxon>
        <taxon>Fabales</taxon>
        <taxon>Fabaceae</taxon>
        <taxon>Papilionoideae</taxon>
        <taxon>50 kb inversion clade</taxon>
        <taxon>genistoids sensu lato</taxon>
        <taxon>core genistoids</taxon>
        <taxon>Crotalarieae</taxon>
        <taxon>Crotalaria</taxon>
    </lineage>
</organism>
<protein>
    <recommendedName>
        <fullName evidence="1">BRCT domain-containing protein</fullName>
    </recommendedName>
</protein>
<keyword evidence="3" id="KW-1185">Reference proteome</keyword>
<dbReference type="PROSITE" id="PS50172">
    <property type="entry name" value="BRCT"/>
    <property type="match status" value="1"/>
</dbReference>